<evidence type="ECO:0000313" key="2">
    <source>
        <dbReference type="Proteomes" id="UP000269396"/>
    </source>
</evidence>
<keyword evidence="2" id="KW-1185">Reference proteome</keyword>
<gene>
    <name evidence="1" type="ORF">SMTD_LOCUS17137</name>
</gene>
<name>A0A183PS01_9TREM</name>
<accession>A0A183PS01</accession>
<reference evidence="1 2" key="1">
    <citation type="submission" date="2018-11" db="EMBL/GenBank/DDBJ databases">
        <authorList>
            <consortium name="Pathogen Informatics"/>
        </authorList>
    </citation>
    <scope>NUCLEOTIDE SEQUENCE [LARGE SCALE GENOMIC DNA]</scope>
    <source>
        <strain>Denwood</strain>
        <strain evidence="2">Zambia</strain>
    </source>
</reference>
<evidence type="ECO:0000313" key="1">
    <source>
        <dbReference type="EMBL" id="VDP73278.1"/>
    </source>
</evidence>
<sequence>MTKEDAGDVIIVANFLTFIGKEAYSLLKTLAMPEKPTSLSYRILKDLMLDYVQYTNFECGKGGRSRKMIHEDINNSTILLHSIESNSSSELNEIHDSCKTTVFNQSIYQIFHVIVPNVAFPNDSHISDKIPRKSEENMLSEHNCDRKPDVFLIDANFSNDPLLSIDILNKFEETISEESNVDCEPRALDELDSDCNSDDFISTAVHPYHKFTSTVYYKQCEKYVLNEATLSINWGYKDPTLFRGGGWC</sequence>
<proteinExistence type="predicted"/>
<dbReference type="Proteomes" id="UP000269396">
    <property type="component" value="Unassembled WGS sequence"/>
</dbReference>
<dbReference type="AlphaFoldDB" id="A0A183PS01"/>
<organism evidence="1 2">
    <name type="scientific">Schistosoma mattheei</name>
    <dbReference type="NCBI Taxonomy" id="31246"/>
    <lineage>
        <taxon>Eukaryota</taxon>
        <taxon>Metazoa</taxon>
        <taxon>Spiralia</taxon>
        <taxon>Lophotrochozoa</taxon>
        <taxon>Platyhelminthes</taxon>
        <taxon>Trematoda</taxon>
        <taxon>Digenea</taxon>
        <taxon>Strigeidida</taxon>
        <taxon>Schistosomatoidea</taxon>
        <taxon>Schistosomatidae</taxon>
        <taxon>Schistosoma</taxon>
    </lineage>
</organism>
<protein>
    <submittedName>
        <fullName evidence="1">Uncharacterized protein</fullName>
    </submittedName>
</protein>
<dbReference type="EMBL" id="UZAL01038256">
    <property type="protein sequence ID" value="VDP73278.1"/>
    <property type="molecule type" value="Genomic_DNA"/>
</dbReference>